<evidence type="ECO:0000256" key="2">
    <source>
        <dbReference type="SAM" id="Coils"/>
    </source>
</evidence>
<evidence type="ECO:0000313" key="5">
    <source>
        <dbReference type="EMBL" id="KAL3766264.1"/>
    </source>
</evidence>
<feature type="region of interest" description="Disordered" evidence="3">
    <location>
        <begin position="1"/>
        <end position="46"/>
    </location>
</feature>
<evidence type="ECO:0000256" key="3">
    <source>
        <dbReference type="SAM" id="MobiDB-lite"/>
    </source>
</evidence>
<feature type="region of interest" description="Disordered" evidence="3">
    <location>
        <begin position="232"/>
        <end position="261"/>
    </location>
</feature>
<accession>A0ABD3MQI8</accession>
<dbReference type="Gene3D" id="3.40.30.10">
    <property type="entry name" value="Glutaredoxin"/>
    <property type="match status" value="1"/>
</dbReference>
<feature type="region of interest" description="Disordered" evidence="3">
    <location>
        <begin position="1288"/>
        <end position="1307"/>
    </location>
</feature>
<dbReference type="Proteomes" id="UP001530293">
    <property type="component" value="Unassembled WGS sequence"/>
</dbReference>
<evidence type="ECO:0000256" key="1">
    <source>
        <dbReference type="ARBA" id="ARBA00023054"/>
    </source>
</evidence>
<dbReference type="InterPro" id="IPR013766">
    <property type="entry name" value="Thioredoxin_domain"/>
</dbReference>
<feature type="compositionally biased region" description="Basic and acidic residues" evidence="3">
    <location>
        <begin position="1031"/>
        <end position="1040"/>
    </location>
</feature>
<evidence type="ECO:0000313" key="6">
    <source>
        <dbReference type="Proteomes" id="UP001530293"/>
    </source>
</evidence>
<feature type="region of interest" description="Disordered" evidence="3">
    <location>
        <begin position="1179"/>
        <end position="1200"/>
    </location>
</feature>
<feature type="compositionally biased region" description="Basic and acidic residues" evidence="3">
    <location>
        <begin position="1191"/>
        <end position="1200"/>
    </location>
</feature>
<keyword evidence="1 2" id="KW-0175">Coiled coil</keyword>
<feature type="compositionally biased region" description="Polar residues" evidence="3">
    <location>
        <begin position="1046"/>
        <end position="1056"/>
    </location>
</feature>
<sequence length="1307" mass="144787">MGGMRTAIRPSPPNNSPGGMISNNNNINNNASSPPSNNYGIGRRMQKNGEVDGIPRIVSINRPQDLLDFVIQDERLSVVKVYASWCKTCQVFDTRYRKLASQLGDTIHSNTNDVTSTGSVRFAEMRFDDPNNEEMCRLLNATKLPYILMYRGSRGKVADFQCGPAKFQLLIDAVNEFVDDAVEVGAAGGGEGVGSSSGVNNVGGEQEWRVVREQQQVRNQQMRRAQQVAQYGGSGSIANYTPSSSTSSMYSSSSNSNSFDGDMLKRKEDEVTRLYTELSNLRKGFDQSIVRLKEEHKQETTVLNERIRVLTKEYDDERRALSAQIKDLSREMMDREKAIRSSENAINQGLRNEMKRKEEEYAATLSGLSSRISELERDLLQSNNQLQYKSNADTNERQQLLNHIATLEERIAELEKELIEEKRIVVASTEEASRVLRQLEKIKNSEDRERNLLSARIEELEADIARREEQMMNYSANGGGGVVDNSAVDNMQRQMDELRKARDEEIDLLRTRIADLEEELDWQSRTASIDENSTSQQLQKQQQELLKESKQLTSRILELENEIDERDKLLRTSNKATDILLDNMEAQKRDYERELERTASLVNELEEAIVLREEEMRILQERYDALERMAEELQRREAQRDMAAGSAFSNAVQIAEMRSKQQQQQQQQQQPFTFDALFGGSTGQTRSSGWEGSSDEDSIENYELLKDVLMPDDVSPRGEQAMPRSGAGRSDNIWENVGAGLSSLMSSGFSGAGRVEDTRAGAGSASFGSNTPSPAAVNIPAGIPTPAMAFERRLAENPIVPAGAFGGSKPTASFFSRSKSSESIPVPTDTPDYYQNVISNFNNNAPSISPRAAYEQRPTAPAPRASAPAGMTENIYAGAGSASTYPIPAVRQDEPIAPVPTPAMAFERRLAESPIVPSGAFGGAKPTAHFFSPKPAPASSGAGVGGPTPPEDDPQSKWRKLDESEKKRVAAEAYKAFEKSLEDSRRNTQIKPKSDSMSRASGGITGGGGGGSDRANKRPASADAKNQSQMELERKKHQDMVKAASTPANNDRSQSAPPLPKMVPKTSVPPKQNQSARQIQESAVQASAKRMVRICSSLMPRSQADQDRRDREKRLKAEARNPQARVTNRKDPMEQIQDVRSADDGKRAEEIKRAEELKRKAEADLAAVAEARAKLAAEAAKQSEIKSTNKRANDDVEAAKTEQLRIELKSSESKERIEAALLGALEPDDSAGETQIKQQSSDDSTLSKRLDKAKTLQRKSRLPQYDVIFMKDKKDEIDVPQLLEGSLKDLLKEGSPTRRSSSGDLNY</sequence>
<comment type="caution">
    <text evidence="5">The sequence shown here is derived from an EMBL/GenBank/DDBJ whole genome shotgun (WGS) entry which is preliminary data.</text>
</comment>
<evidence type="ECO:0000259" key="4">
    <source>
        <dbReference type="Pfam" id="PF00085"/>
    </source>
</evidence>
<dbReference type="PANTHER" id="PTHR23160:SF19">
    <property type="entry name" value="MYOSIN HEAVY CHAIN-RELATED PROTEIN"/>
    <property type="match status" value="1"/>
</dbReference>
<feature type="compositionally biased region" description="Polar residues" evidence="3">
    <location>
        <begin position="1297"/>
        <end position="1307"/>
    </location>
</feature>
<organism evidence="5 6">
    <name type="scientific">Discostella pseudostelligera</name>
    <dbReference type="NCBI Taxonomy" id="259834"/>
    <lineage>
        <taxon>Eukaryota</taxon>
        <taxon>Sar</taxon>
        <taxon>Stramenopiles</taxon>
        <taxon>Ochrophyta</taxon>
        <taxon>Bacillariophyta</taxon>
        <taxon>Coscinodiscophyceae</taxon>
        <taxon>Thalassiosirophycidae</taxon>
        <taxon>Stephanodiscales</taxon>
        <taxon>Stephanodiscaceae</taxon>
        <taxon>Discostella</taxon>
    </lineage>
</organism>
<feature type="region of interest" description="Disordered" evidence="3">
    <location>
        <begin position="712"/>
        <end position="733"/>
    </location>
</feature>
<feature type="compositionally biased region" description="Polar residues" evidence="3">
    <location>
        <begin position="1232"/>
        <end position="1244"/>
    </location>
</feature>
<feature type="compositionally biased region" description="Gly residues" evidence="3">
    <location>
        <begin position="1003"/>
        <end position="1012"/>
    </location>
</feature>
<name>A0ABD3MQI8_9STRA</name>
<feature type="compositionally biased region" description="Low complexity" evidence="3">
    <location>
        <begin position="16"/>
        <end position="38"/>
    </location>
</feature>
<feature type="coiled-coil region" evidence="2">
    <location>
        <begin position="1151"/>
        <end position="1178"/>
    </location>
</feature>
<feature type="coiled-coil region" evidence="2">
    <location>
        <begin position="264"/>
        <end position="636"/>
    </location>
</feature>
<feature type="region of interest" description="Disordered" evidence="3">
    <location>
        <begin position="675"/>
        <end position="697"/>
    </location>
</feature>
<keyword evidence="6" id="KW-1185">Reference proteome</keyword>
<reference evidence="5 6" key="1">
    <citation type="submission" date="2024-10" db="EMBL/GenBank/DDBJ databases">
        <title>Updated reference genomes for cyclostephanoid diatoms.</title>
        <authorList>
            <person name="Roberts W.R."/>
            <person name="Alverson A.J."/>
        </authorList>
    </citation>
    <scope>NUCLEOTIDE SEQUENCE [LARGE SCALE GENOMIC DNA]</scope>
    <source>
        <strain evidence="5 6">AJA232-27</strain>
    </source>
</reference>
<dbReference type="EMBL" id="JALLBG020000087">
    <property type="protein sequence ID" value="KAL3766264.1"/>
    <property type="molecule type" value="Genomic_DNA"/>
</dbReference>
<feature type="compositionally biased region" description="Low complexity" evidence="3">
    <location>
        <begin position="243"/>
        <end position="258"/>
    </location>
</feature>
<feature type="compositionally biased region" description="Basic and acidic residues" evidence="3">
    <location>
        <begin position="1245"/>
        <end position="1254"/>
    </location>
</feature>
<feature type="region of interest" description="Disordered" evidence="3">
    <location>
        <begin position="1224"/>
        <end position="1255"/>
    </location>
</feature>
<protein>
    <recommendedName>
        <fullName evidence="4">Thioredoxin domain-containing protein</fullName>
    </recommendedName>
</protein>
<feature type="domain" description="Thioredoxin" evidence="4">
    <location>
        <begin position="69"/>
        <end position="161"/>
    </location>
</feature>
<proteinExistence type="predicted"/>
<dbReference type="CDD" id="cd02961">
    <property type="entry name" value="PDI_a_family"/>
    <property type="match status" value="1"/>
</dbReference>
<dbReference type="Pfam" id="PF00085">
    <property type="entry name" value="Thioredoxin"/>
    <property type="match status" value="1"/>
</dbReference>
<dbReference type="PANTHER" id="PTHR23160">
    <property type="entry name" value="SYNAPTONEMAL COMPLEX PROTEIN-RELATED"/>
    <property type="match status" value="1"/>
</dbReference>
<feature type="region of interest" description="Disordered" evidence="3">
    <location>
        <begin position="916"/>
        <end position="1147"/>
    </location>
</feature>
<feature type="compositionally biased region" description="Basic and acidic residues" evidence="3">
    <location>
        <begin position="954"/>
        <end position="996"/>
    </location>
</feature>
<dbReference type="SUPFAM" id="SSF52833">
    <property type="entry name" value="Thioredoxin-like"/>
    <property type="match status" value="1"/>
</dbReference>
<gene>
    <name evidence="5" type="ORF">ACHAWU_005656</name>
</gene>
<feature type="compositionally biased region" description="Basic and acidic residues" evidence="3">
    <location>
        <begin position="1104"/>
        <end position="1119"/>
    </location>
</feature>
<feature type="compositionally biased region" description="Polar residues" evidence="3">
    <location>
        <begin position="1069"/>
        <end position="1085"/>
    </location>
</feature>
<dbReference type="InterPro" id="IPR036249">
    <property type="entry name" value="Thioredoxin-like_sf"/>
</dbReference>